<dbReference type="Proteomes" id="UP001054945">
    <property type="component" value="Unassembled WGS sequence"/>
</dbReference>
<name>A0AAV4VWC6_CAEEX</name>
<accession>A0AAV4VWC6</accession>
<protein>
    <submittedName>
        <fullName evidence="3">Myelin transcription factor 1</fullName>
    </submittedName>
</protein>
<keyword evidence="4" id="KW-1185">Reference proteome</keyword>
<dbReference type="PANTHER" id="PTHR10816">
    <property type="entry name" value="MYELIN TRANSCRIPTION FACTOR 1-RELATED"/>
    <property type="match status" value="1"/>
</dbReference>
<sequence>MKFQFIFDLKVKVNVHTTLSEVELIVAELWFSALRAALLPIAARSHLYLGNVSLGRRRLKGVRWSLYYLQLPNTRLRWQWPPNGTFLTHRSLSGCPRAAQAVPVRLKLPLRKTLSLSSTCQVRTVPSSTGVEDLSNIRALEEEIMELQEYNARVESEMFQLRTDITQMEPPLRPTDRESPLSTAPKTNQLSEYYESLRNNFINLLDHVRLPNFDERPTPDNFDTYLNRLQSLCADNSKDDAGFSTVKQAMQDFAAPL</sequence>
<dbReference type="Gene3D" id="4.10.320.30">
    <property type="match status" value="1"/>
</dbReference>
<evidence type="ECO:0000313" key="4">
    <source>
        <dbReference type="Proteomes" id="UP001054945"/>
    </source>
</evidence>
<evidence type="ECO:0000256" key="1">
    <source>
        <dbReference type="ARBA" id="ARBA00004123"/>
    </source>
</evidence>
<dbReference type="GO" id="GO:0005634">
    <property type="term" value="C:nucleus"/>
    <property type="evidence" value="ECO:0007669"/>
    <property type="project" value="UniProtKB-SubCell"/>
</dbReference>
<evidence type="ECO:0000313" key="3">
    <source>
        <dbReference type="EMBL" id="GIY74672.1"/>
    </source>
</evidence>
<gene>
    <name evidence="3" type="primary">MYT1_1</name>
    <name evidence="3" type="ORF">CEXT_731131</name>
</gene>
<dbReference type="AlphaFoldDB" id="A0AAV4VWC6"/>
<evidence type="ECO:0000256" key="2">
    <source>
        <dbReference type="ARBA" id="ARBA00023242"/>
    </source>
</evidence>
<dbReference type="EMBL" id="BPLR01015245">
    <property type="protein sequence ID" value="GIY74672.1"/>
    <property type="molecule type" value="Genomic_DNA"/>
</dbReference>
<keyword evidence="2" id="KW-0539">Nucleus</keyword>
<comment type="subcellular location">
    <subcellularLocation>
        <location evidence="1">Nucleus</location>
    </subcellularLocation>
</comment>
<dbReference type="GO" id="GO:0000978">
    <property type="term" value="F:RNA polymerase II cis-regulatory region sequence-specific DNA binding"/>
    <property type="evidence" value="ECO:0007669"/>
    <property type="project" value="TreeGrafter"/>
</dbReference>
<dbReference type="GO" id="GO:0000981">
    <property type="term" value="F:DNA-binding transcription factor activity, RNA polymerase II-specific"/>
    <property type="evidence" value="ECO:0007669"/>
    <property type="project" value="TreeGrafter"/>
</dbReference>
<dbReference type="PANTHER" id="PTHR10816:SF15">
    <property type="entry name" value="MYELIN TRANSCRIPTION FACTOR 1-LIKE PROTEIN"/>
    <property type="match status" value="1"/>
</dbReference>
<organism evidence="3 4">
    <name type="scientific">Caerostris extrusa</name>
    <name type="common">Bark spider</name>
    <name type="synonym">Caerostris bankana</name>
    <dbReference type="NCBI Taxonomy" id="172846"/>
    <lineage>
        <taxon>Eukaryota</taxon>
        <taxon>Metazoa</taxon>
        <taxon>Ecdysozoa</taxon>
        <taxon>Arthropoda</taxon>
        <taxon>Chelicerata</taxon>
        <taxon>Arachnida</taxon>
        <taxon>Araneae</taxon>
        <taxon>Araneomorphae</taxon>
        <taxon>Entelegynae</taxon>
        <taxon>Araneoidea</taxon>
        <taxon>Araneidae</taxon>
        <taxon>Caerostris</taxon>
    </lineage>
</organism>
<comment type="caution">
    <text evidence="3">The sequence shown here is derived from an EMBL/GenBank/DDBJ whole genome shotgun (WGS) entry which is preliminary data.</text>
</comment>
<proteinExistence type="predicted"/>
<reference evidence="3 4" key="1">
    <citation type="submission" date="2021-06" db="EMBL/GenBank/DDBJ databases">
        <title>Caerostris extrusa draft genome.</title>
        <authorList>
            <person name="Kono N."/>
            <person name="Arakawa K."/>
        </authorList>
    </citation>
    <scope>NUCLEOTIDE SEQUENCE [LARGE SCALE GENOMIC DNA]</scope>
</reference>